<feature type="chain" id="PRO_5046698746" description="DUF1307 domain-containing protein" evidence="1">
    <location>
        <begin position="20"/>
        <end position="194"/>
    </location>
</feature>
<gene>
    <name evidence="2" type="ORF">JJN12_11215</name>
</gene>
<organism evidence="2 3">
    <name type="scientific">Catonella massiliensis</name>
    <dbReference type="NCBI Taxonomy" id="2799636"/>
    <lineage>
        <taxon>Bacteria</taxon>
        <taxon>Bacillati</taxon>
        <taxon>Bacillota</taxon>
        <taxon>Clostridia</taxon>
        <taxon>Lachnospirales</taxon>
        <taxon>Lachnospiraceae</taxon>
        <taxon>Catonella</taxon>
    </lineage>
</organism>
<keyword evidence="3" id="KW-1185">Reference proteome</keyword>
<dbReference type="EMBL" id="JAEPRJ010000001">
    <property type="protein sequence ID" value="MBK5898342.1"/>
    <property type="molecule type" value="Genomic_DNA"/>
</dbReference>
<evidence type="ECO:0000313" key="3">
    <source>
        <dbReference type="Proteomes" id="UP000604730"/>
    </source>
</evidence>
<name>A0ABS1J2I8_9FIRM</name>
<proteinExistence type="predicted"/>
<comment type="caution">
    <text evidence="2">The sequence shown here is derived from an EMBL/GenBank/DDBJ whole genome shotgun (WGS) entry which is preliminary data.</text>
</comment>
<accession>A0ABS1J2I8</accession>
<evidence type="ECO:0000256" key="1">
    <source>
        <dbReference type="SAM" id="SignalP"/>
    </source>
</evidence>
<dbReference type="Proteomes" id="UP000604730">
    <property type="component" value="Unassembled WGS sequence"/>
</dbReference>
<feature type="signal peptide" evidence="1">
    <location>
        <begin position="1"/>
        <end position="19"/>
    </location>
</feature>
<evidence type="ECO:0008006" key="4">
    <source>
        <dbReference type="Google" id="ProtNLM"/>
    </source>
</evidence>
<evidence type="ECO:0000313" key="2">
    <source>
        <dbReference type="EMBL" id="MBK5898342.1"/>
    </source>
</evidence>
<sequence>MKKLLVLICLSLSISTLCACGSKGMRGGKNAELSSEFTLEAGSVEGGIKLDNVLFAKEVTKAKVSSLSADKNGVALGFSLDEEETEKLINLFQEADISGVEADQSEYNSAAMRDSYGYTIDFVDGTDRFYMGVSRLTCFTTAKENYLAIREEDGGTKLYRIGLSDDIVSFLNDVAAKNYDPSKGRTGWFDKVFK</sequence>
<protein>
    <recommendedName>
        <fullName evidence="4">DUF1307 domain-containing protein</fullName>
    </recommendedName>
</protein>
<reference evidence="2 3" key="1">
    <citation type="submission" date="2021-01" db="EMBL/GenBank/DDBJ databases">
        <title>Isolation and description of Catonella massiliensis sp. nov., a novel Catonella species, isolated from a stable periodontitis subject.</title>
        <authorList>
            <person name="Antezack A."/>
            <person name="Boxberger M."/>
            <person name="La Scola B."/>
            <person name="Monnet-Corti V."/>
        </authorList>
    </citation>
    <scope>NUCLEOTIDE SEQUENCE [LARGE SCALE GENOMIC DNA]</scope>
    <source>
        <strain evidence="2 3">Marseille-Q4567</strain>
    </source>
</reference>
<keyword evidence="1" id="KW-0732">Signal</keyword>
<dbReference type="PROSITE" id="PS51257">
    <property type="entry name" value="PROKAR_LIPOPROTEIN"/>
    <property type="match status" value="1"/>
</dbReference>
<dbReference type="RefSeq" id="WP_208429768.1">
    <property type="nucleotide sequence ID" value="NZ_JAEPRJ010000001.1"/>
</dbReference>